<dbReference type="PANTHER" id="PTHR37943:SF1">
    <property type="entry name" value="PROTEIN VES"/>
    <property type="match status" value="1"/>
</dbReference>
<dbReference type="EMBL" id="JAUYVI010000003">
    <property type="protein sequence ID" value="MDQ7247935.1"/>
    <property type="molecule type" value="Genomic_DNA"/>
</dbReference>
<comment type="caution">
    <text evidence="1">The sequence shown here is derived from an EMBL/GenBank/DDBJ whole genome shotgun (WGS) entry which is preliminary data.</text>
</comment>
<evidence type="ECO:0000313" key="2">
    <source>
        <dbReference type="Proteomes" id="UP001230156"/>
    </source>
</evidence>
<evidence type="ECO:0000313" key="1">
    <source>
        <dbReference type="EMBL" id="MDQ7247935.1"/>
    </source>
</evidence>
<dbReference type="InterPro" id="IPR010282">
    <property type="entry name" value="Uncharacterised_HutD/Ves"/>
</dbReference>
<sequence length="187" mass="20222">MQLTHLTAADYRRMPWKNGGGTTTELMIEPSDAALGYDWRLSIAEVAQSGPFSDFTGYDRTTMLVEGAGFTLAFPQQPAQHFSRTFEPFRFSGESPCDCTLIDGPVRDFNLIARRGLTAILDVLRLVPGEESVAAAPITVLHLFRGQIAACGRDLAAGDTLRIDGAVGRPRITATRPSILAVIRIGG</sequence>
<dbReference type="InterPro" id="IPR011051">
    <property type="entry name" value="RmlC_Cupin_sf"/>
</dbReference>
<organism evidence="1 2">
    <name type="scientific">Dongia sedimenti</name>
    <dbReference type="NCBI Taxonomy" id="3064282"/>
    <lineage>
        <taxon>Bacteria</taxon>
        <taxon>Pseudomonadati</taxon>
        <taxon>Pseudomonadota</taxon>
        <taxon>Alphaproteobacteria</taxon>
        <taxon>Rhodospirillales</taxon>
        <taxon>Dongiaceae</taxon>
        <taxon>Dongia</taxon>
    </lineage>
</organism>
<reference evidence="2" key="1">
    <citation type="submission" date="2023-08" db="EMBL/GenBank/DDBJ databases">
        <title>Rhodospirillaceae gen. nov., a novel taxon isolated from the Yangtze River Yuezi River estuary sludge.</title>
        <authorList>
            <person name="Ruan L."/>
        </authorList>
    </citation>
    <scope>NUCLEOTIDE SEQUENCE [LARGE SCALE GENOMIC DNA]</scope>
    <source>
        <strain evidence="2">R-7</strain>
    </source>
</reference>
<dbReference type="RefSeq" id="WP_379955379.1">
    <property type="nucleotide sequence ID" value="NZ_JAUYVI010000003.1"/>
</dbReference>
<dbReference type="CDD" id="cd20293">
    <property type="entry name" value="cupin_HutD_N"/>
    <property type="match status" value="1"/>
</dbReference>
<accession>A0ABU0YLC9</accession>
<dbReference type="PANTHER" id="PTHR37943">
    <property type="entry name" value="PROTEIN VES"/>
    <property type="match status" value="1"/>
</dbReference>
<keyword evidence="2" id="KW-1185">Reference proteome</keyword>
<proteinExistence type="predicted"/>
<name>A0ABU0YLC9_9PROT</name>
<dbReference type="Gene3D" id="2.60.120.10">
    <property type="entry name" value="Jelly Rolls"/>
    <property type="match status" value="1"/>
</dbReference>
<dbReference type="SUPFAM" id="SSF51182">
    <property type="entry name" value="RmlC-like cupins"/>
    <property type="match status" value="1"/>
</dbReference>
<gene>
    <name evidence="1" type="ORF">Q8A70_09670</name>
</gene>
<protein>
    <submittedName>
        <fullName evidence="1">HutD family protein</fullName>
    </submittedName>
</protein>
<dbReference type="InterPro" id="IPR014710">
    <property type="entry name" value="RmlC-like_jellyroll"/>
</dbReference>
<dbReference type="Pfam" id="PF05962">
    <property type="entry name" value="HutD"/>
    <property type="match status" value="1"/>
</dbReference>
<dbReference type="Proteomes" id="UP001230156">
    <property type="component" value="Unassembled WGS sequence"/>
</dbReference>